<evidence type="ECO:0000313" key="2">
    <source>
        <dbReference type="EMBL" id="SDM89410.1"/>
    </source>
</evidence>
<accession>A0A1G9WY32</accession>
<keyword evidence="1" id="KW-0812">Transmembrane</keyword>
<reference evidence="2 3" key="1">
    <citation type="submission" date="2016-10" db="EMBL/GenBank/DDBJ databases">
        <authorList>
            <person name="de Groot N.N."/>
        </authorList>
    </citation>
    <scope>NUCLEOTIDE SEQUENCE [LARGE SCALE GENOMIC DNA]</scope>
    <source>
        <strain evidence="2 3">DSM 44149</strain>
    </source>
</reference>
<sequence>MDFVYIALLALAGFLIGGAYTLWKSMKLVAVLLLVGAVLAGAGAVAWWMSTV</sequence>
<dbReference type="AlphaFoldDB" id="A0A1G9WY32"/>
<gene>
    <name evidence="2" type="ORF">SAMN04489726_3879</name>
</gene>
<feature type="transmembrane region" description="Helical" evidence="1">
    <location>
        <begin position="6"/>
        <end position="23"/>
    </location>
</feature>
<protein>
    <submittedName>
        <fullName evidence="2">Uncharacterized protein</fullName>
    </submittedName>
</protein>
<name>A0A1G9WY32_ALLAB</name>
<feature type="transmembrane region" description="Helical" evidence="1">
    <location>
        <begin position="30"/>
        <end position="49"/>
    </location>
</feature>
<evidence type="ECO:0000313" key="3">
    <source>
        <dbReference type="Proteomes" id="UP000183376"/>
    </source>
</evidence>
<dbReference type="Proteomes" id="UP000183376">
    <property type="component" value="Chromosome I"/>
</dbReference>
<keyword evidence="1" id="KW-1133">Transmembrane helix</keyword>
<keyword evidence="3" id="KW-1185">Reference proteome</keyword>
<keyword evidence="1" id="KW-0472">Membrane</keyword>
<proteinExistence type="predicted"/>
<dbReference type="EMBL" id="LT629701">
    <property type="protein sequence ID" value="SDM89410.1"/>
    <property type="molecule type" value="Genomic_DNA"/>
</dbReference>
<dbReference type="RefSeq" id="WP_169748581.1">
    <property type="nucleotide sequence ID" value="NZ_JOEF01000016.1"/>
</dbReference>
<organism evidence="2 3">
    <name type="scientific">Allokutzneria albata</name>
    <name type="common">Kibdelosporangium albatum</name>
    <dbReference type="NCBI Taxonomy" id="211114"/>
    <lineage>
        <taxon>Bacteria</taxon>
        <taxon>Bacillati</taxon>
        <taxon>Actinomycetota</taxon>
        <taxon>Actinomycetes</taxon>
        <taxon>Pseudonocardiales</taxon>
        <taxon>Pseudonocardiaceae</taxon>
        <taxon>Allokutzneria</taxon>
    </lineage>
</organism>
<evidence type="ECO:0000256" key="1">
    <source>
        <dbReference type="SAM" id="Phobius"/>
    </source>
</evidence>
<dbReference type="STRING" id="211114.SAMN04489726_3879"/>